<dbReference type="PANTHER" id="PTHR45138">
    <property type="entry name" value="REGULATORY COMPONENTS OF SENSORY TRANSDUCTION SYSTEM"/>
    <property type="match status" value="1"/>
</dbReference>
<keyword evidence="6" id="KW-1185">Reference proteome</keyword>
<evidence type="ECO:0000256" key="1">
    <source>
        <dbReference type="ARBA" id="ARBA00012528"/>
    </source>
</evidence>
<dbReference type="FunFam" id="3.30.70.270:FF:000001">
    <property type="entry name" value="Diguanylate cyclase domain protein"/>
    <property type="match status" value="1"/>
</dbReference>
<accession>A0A1H7RVW8</accession>
<dbReference type="EC" id="2.7.7.65" evidence="1"/>
<protein>
    <recommendedName>
        <fullName evidence="1">diguanylate cyclase</fullName>
        <ecNumber evidence="1">2.7.7.65</ecNumber>
    </recommendedName>
</protein>
<comment type="catalytic activity">
    <reaction evidence="2">
        <text>2 GTP = 3',3'-c-di-GMP + 2 diphosphate</text>
        <dbReference type="Rhea" id="RHEA:24898"/>
        <dbReference type="ChEBI" id="CHEBI:33019"/>
        <dbReference type="ChEBI" id="CHEBI:37565"/>
        <dbReference type="ChEBI" id="CHEBI:58805"/>
        <dbReference type="EC" id="2.7.7.65"/>
    </reaction>
</comment>
<dbReference type="PANTHER" id="PTHR45138:SF9">
    <property type="entry name" value="DIGUANYLATE CYCLASE DGCM-RELATED"/>
    <property type="match status" value="1"/>
</dbReference>
<dbReference type="CDD" id="cd01949">
    <property type="entry name" value="GGDEF"/>
    <property type="match status" value="1"/>
</dbReference>
<dbReference type="SUPFAM" id="SSF55073">
    <property type="entry name" value="Nucleotide cyclase"/>
    <property type="match status" value="1"/>
</dbReference>
<dbReference type="STRING" id="1036779.SAMN04515666_104545"/>
<dbReference type="InterPro" id="IPR000160">
    <property type="entry name" value="GGDEF_dom"/>
</dbReference>
<reference evidence="6" key="1">
    <citation type="submission" date="2016-10" db="EMBL/GenBank/DDBJ databases">
        <authorList>
            <person name="Varghese N."/>
            <person name="Submissions S."/>
        </authorList>
    </citation>
    <scope>NUCLEOTIDE SEQUENCE [LARGE SCALE GENOMIC DNA]</scope>
    <source>
        <strain evidence="6">LMG 26383,CCUG 61248,R- 45681</strain>
    </source>
</reference>
<dbReference type="SMART" id="SM00267">
    <property type="entry name" value="GGDEF"/>
    <property type="match status" value="1"/>
</dbReference>
<keyword evidence="3" id="KW-0175">Coiled coil</keyword>
<dbReference type="InterPro" id="IPR029787">
    <property type="entry name" value="Nucleotide_cyclase"/>
</dbReference>
<feature type="domain" description="GGDEF" evidence="4">
    <location>
        <begin position="447"/>
        <end position="580"/>
    </location>
</feature>
<organism evidence="5 6">
    <name type="scientific">Bosea lupini</name>
    <dbReference type="NCBI Taxonomy" id="1036779"/>
    <lineage>
        <taxon>Bacteria</taxon>
        <taxon>Pseudomonadati</taxon>
        <taxon>Pseudomonadota</taxon>
        <taxon>Alphaproteobacteria</taxon>
        <taxon>Hyphomicrobiales</taxon>
        <taxon>Boseaceae</taxon>
        <taxon>Bosea</taxon>
    </lineage>
</organism>
<sequence length="589" mass="63838">MQRRLSLVGLADRLTLREQTAAMAGLLCIIVVAVSAAGAAWLARRDAVAEANLELVALARTMSDRLDQNMFERYREIRNLAQMEPLRGLWQDNPARSRAVLMQLQQSLSDYAWLGLAEPNGNVRAATRGMLEGVSVAQRPWFVNGLAGPAVEDVHDAKLLDGLLRKSPDEAPFRFVDVAMPVFGPTGAKVGVLGAHLSWNWAGNLRDNVLRNHDPALTSELWVIGRDGSVLLGPKDARPFDTAQLAGARYGVSFIDRSADQPMLTALAATKGQDDYPGLGWIVAARRPVDVALAPANRLTAVIALLGLAVAVIGAALAWFLAGTVASPLTRLCRSVDLIGRDPSAAGIQRQHGSRDILQLSAALRSLLRRLGTAERGARDAEATIRDVKAKADKQAREAEEKTRRLGSDLHTLQILADTDPLTSLLNRRAFLPFAEDAMNYYKRYRRNLGVLMFDIDHFKRINDSFGHAAGDEVIRAVAKIIAGQIRTTDKVARFGGEEFVVLLRETDAQGAENLANRIRESVGATVVTQGLAQIDLTISVGAAIVCEQDRDIEDVIERADKALYAAKSSGRNRVVLADADRAPAPAAT</sequence>
<dbReference type="PROSITE" id="PS50887">
    <property type="entry name" value="GGDEF"/>
    <property type="match status" value="1"/>
</dbReference>
<dbReference type="AlphaFoldDB" id="A0A1H7RVW8"/>
<dbReference type="Pfam" id="PF00990">
    <property type="entry name" value="GGDEF"/>
    <property type="match status" value="1"/>
</dbReference>
<feature type="coiled-coil region" evidence="3">
    <location>
        <begin position="378"/>
        <end position="405"/>
    </location>
</feature>
<dbReference type="EMBL" id="FOAN01000004">
    <property type="protein sequence ID" value="SEL64169.1"/>
    <property type="molecule type" value="Genomic_DNA"/>
</dbReference>
<dbReference type="Gene3D" id="6.10.340.10">
    <property type="match status" value="1"/>
</dbReference>
<gene>
    <name evidence="5" type="ORF">SAMN04515666_104545</name>
</gene>
<dbReference type="Proteomes" id="UP000199664">
    <property type="component" value="Unassembled WGS sequence"/>
</dbReference>
<evidence type="ECO:0000313" key="6">
    <source>
        <dbReference type="Proteomes" id="UP000199664"/>
    </source>
</evidence>
<proteinExistence type="predicted"/>
<dbReference type="RefSeq" id="WP_244543853.1">
    <property type="nucleotide sequence ID" value="NZ_FOAN01000004.1"/>
</dbReference>
<evidence type="ECO:0000256" key="2">
    <source>
        <dbReference type="ARBA" id="ARBA00034247"/>
    </source>
</evidence>
<dbReference type="InterPro" id="IPR043128">
    <property type="entry name" value="Rev_trsase/Diguanyl_cyclase"/>
</dbReference>
<dbReference type="InterPro" id="IPR050469">
    <property type="entry name" value="Diguanylate_Cyclase"/>
</dbReference>
<evidence type="ECO:0000259" key="4">
    <source>
        <dbReference type="PROSITE" id="PS50887"/>
    </source>
</evidence>
<dbReference type="GO" id="GO:0052621">
    <property type="term" value="F:diguanylate cyclase activity"/>
    <property type="evidence" value="ECO:0007669"/>
    <property type="project" value="UniProtKB-EC"/>
</dbReference>
<name>A0A1H7RVW8_9HYPH</name>
<dbReference type="Gene3D" id="3.30.70.270">
    <property type="match status" value="1"/>
</dbReference>
<dbReference type="Gene3D" id="3.30.450.20">
    <property type="entry name" value="PAS domain"/>
    <property type="match status" value="1"/>
</dbReference>
<evidence type="ECO:0000256" key="3">
    <source>
        <dbReference type="SAM" id="Coils"/>
    </source>
</evidence>
<dbReference type="NCBIfam" id="TIGR00254">
    <property type="entry name" value="GGDEF"/>
    <property type="match status" value="1"/>
</dbReference>
<evidence type="ECO:0000313" key="5">
    <source>
        <dbReference type="EMBL" id="SEL64169.1"/>
    </source>
</evidence>